<keyword evidence="3" id="KW-1185">Reference proteome</keyword>
<evidence type="ECO:0000259" key="1">
    <source>
        <dbReference type="PROSITE" id="PS01124"/>
    </source>
</evidence>
<dbReference type="InterPro" id="IPR046532">
    <property type="entry name" value="DUF6597"/>
</dbReference>
<comment type="caution">
    <text evidence="2">The sequence shown here is derived from an EMBL/GenBank/DDBJ whole genome shotgun (WGS) entry which is preliminary data.</text>
</comment>
<dbReference type="Pfam" id="PF12833">
    <property type="entry name" value="HTH_18"/>
    <property type="match status" value="1"/>
</dbReference>
<proteinExistence type="predicted"/>
<organism evidence="2 3">
    <name type="scientific">Chitinophaga hostae</name>
    <dbReference type="NCBI Taxonomy" id="2831022"/>
    <lineage>
        <taxon>Bacteria</taxon>
        <taxon>Pseudomonadati</taxon>
        <taxon>Bacteroidota</taxon>
        <taxon>Chitinophagia</taxon>
        <taxon>Chitinophagales</taxon>
        <taxon>Chitinophagaceae</taxon>
        <taxon>Chitinophaga</taxon>
    </lineage>
</organism>
<sequence>MILFKNYTPVTISKLVKSIWYMELTIDDPVYEEEIIPDGHHELIFYLTASCSQRQVDTNTWLEEPYALLAGQTTECYRLKMFAGAKLYGIRFFPHTLYHLLNFPLHSLNAAVLPLDELLPGHGFWNHITDNPEQTFQNIENYLADLLKATSNPYIEYSLGQILNSSGTIAVGDLIKKSGVTPKHYDDLFKKYVGITPKYLCAILKFNFFISYKKSYPEKTLTECAYEAGYYDQSHLIKSFYQFARMSPGKYFGSNPIIGQQFAGL</sequence>
<dbReference type="Pfam" id="PF20240">
    <property type="entry name" value="DUF6597"/>
    <property type="match status" value="1"/>
</dbReference>
<dbReference type="InterPro" id="IPR018060">
    <property type="entry name" value="HTH_AraC"/>
</dbReference>
<accession>A0ABS5J4G3</accession>
<gene>
    <name evidence="2" type="ORF">KE626_22400</name>
</gene>
<reference evidence="2 3" key="1">
    <citation type="submission" date="2021-04" db="EMBL/GenBank/DDBJ databases">
        <title>Chitinophaga sp. nov., isolated from the rhizosphere soil.</title>
        <authorList>
            <person name="He S."/>
        </authorList>
    </citation>
    <scope>NUCLEOTIDE SEQUENCE [LARGE SCALE GENOMIC DNA]</scope>
    <source>
        <strain evidence="2 3">2R12</strain>
    </source>
</reference>
<dbReference type="Gene3D" id="1.10.10.60">
    <property type="entry name" value="Homeodomain-like"/>
    <property type="match status" value="1"/>
</dbReference>
<feature type="domain" description="HTH araC/xylS-type" evidence="1">
    <location>
        <begin position="149"/>
        <end position="254"/>
    </location>
</feature>
<dbReference type="Proteomes" id="UP000676386">
    <property type="component" value="Unassembled WGS sequence"/>
</dbReference>
<evidence type="ECO:0000313" key="2">
    <source>
        <dbReference type="EMBL" id="MBS0030093.1"/>
    </source>
</evidence>
<dbReference type="PROSITE" id="PS01124">
    <property type="entry name" value="HTH_ARAC_FAMILY_2"/>
    <property type="match status" value="1"/>
</dbReference>
<evidence type="ECO:0000313" key="3">
    <source>
        <dbReference type="Proteomes" id="UP000676386"/>
    </source>
</evidence>
<dbReference type="RefSeq" id="WP_211975232.1">
    <property type="nucleotide sequence ID" value="NZ_CBFHAM010000062.1"/>
</dbReference>
<protein>
    <submittedName>
        <fullName evidence="2">AraC family transcriptional regulator</fullName>
    </submittedName>
</protein>
<dbReference type="SMART" id="SM00342">
    <property type="entry name" value="HTH_ARAC"/>
    <property type="match status" value="1"/>
</dbReference>
<dbReference type="EMBL" id="JAGTXB010000012">
    <property type="protein sequence ID" value="MBS0030093.1"/>
    <property type="molecule type" value="Genomic_DNA"/>
</dbReference>
<name>A0ABS5J4G3_9BACT</name>